<dbReference type="AlphaFoldDB" id="Q1QI91"/>
<gene>
    <name evidence="1" type="ordered locus">Nham_3324</name>
</gene>
<dbReference type="eggNOG" id="ENOG502ZX2M">
    <property type="taxonomic scope" value="Bacteria"/>
</dbReference>
<evidence type="ECO:0000313" key="2">
    <source>
        <dbReference type="Proteomes" id="UP000001953"/>
    </source>
</evidence>
<evidence type="ECO:0000313" key="1">
    <source>
        <dbReference type="EMBL" id="ABE64056.1"/>
    </source>
</evidence>
<name>Q1QI91_NITHX</name>
<dbReference type="RefSeq" id="WP_011511709.1">
    <property type="nucleotide sequence ID" value="NC_007964.1"/>
</dbReference>
<dbReference type="STRING" id="323097.Nham_3324"/>
<dbReference type="Proteomes" id="UP000001953">
    <property type="component" value="Chromosome"/>
</dbReference>
<dbReference type="KEGG" id="nha:Nham_3324"/>
<sequence>MSKENRVSIDPPPAFHPLSERRWRTESRFLFVRMATAAEAWRPDDDAEEKIELEFSAGRGGVYSATVDLIPSDYAREMAEAVAGTINEINRRWGLPQSAIDGTFTGNKEVAQ</sequence>
<protein>
    <submittedName>
        <fullName evidence="1">Uncharacterized protein</fullName>
    </submittedName>
</protein>
<dbReference type="HOGENOM" id="CLU_2143213_0_0_5"/>
<proteinExistence type="predicted"/>
<keyword evidence="2" id="KW-1185">Reference proteome</keyword>
<dbReference type="EMBL" id="CP000319">
    <property type="protein sequence ID" value="ABE64056.1"/>
    <property type="molecule type" value="Genomic_DNA"/>
</dbReference>
<reference evidence="1 2" key="1">
    <citation type="submission" date="2006-03" db="EMBL/GenBank/DDBJ databases">
        <title>Complete sequence of chromosome of Nitrobacter hamburgensis X14.</title>
        <authorList>
            <consortium name="US DOE Joint Genome Institute"/>
            <person name="Copeland A."/>
            <person name="Lucas S."/>
            <person name="Lapidus A."/>
            <person name="Barry K."/>
            <person name="Detter J.C."/>
            <person name="Glavina del Rio T."/>
            <person name="Hammon N."/>
            <person name="Israni S."/>
            <person name="Dalin E."/>
            <person name="Tice H."/>
            <person name="Pitluck S."/>
            <person name="Chain P."/>
            <person name="Malfatti S."/>
            <person name="Shin M."/>
            <person name="Vergez L."/>
            <person name="Schmutz J."/>
            <person name="Larimer F."/>
            <person name="Land M."/>
            <person name="Hauser L."/>
            <person name="Kyrpides N."/>
            <person name="Ivanova N."/>
            <person name="Ward B."/>
            <person name="Arp D."/>
            <person name="Klotz M."/>
            <person name="Stein L."/>
            <person name="O'Mullan G."/>
            <person name="Starkenburg S."/>
            <person name="Sayavedra L."/>
            <person name="Poret-Peterson A.T."/>
            <person name="Gentry M.E."/>
            <person name="Bruce D."/>
            <person name="Richardson P."/>
        </authorList>
    </citation>
    <scope>NUCLEOTIDE SEQUENCE [LARGE SCALE GENOMIC DNA]</scope>
    <source>
        <strain evidence="2">DSM 10229 / NCIMB 13809 / X14</strain>
    </source>
</reference>
<organism evidence="1 2">
    <name type="scientific">Nitrobacter hamburgensis (strain DSM 10229 / NCIMB 13809 / X14)</name>
    <dbReference type="NCBI Taxonomy" id="323097"/>
    <lineage>
        <taxon>Bacteria</taxon>
        <taxon>Pseudomonadati</taxon>
        <taxon>Pseudomonadota</taxon>
        <taxon>Alphaproteobacteria</taxon>
        <taxon>Hyphomicrobiales</taxon>
        <taxon>Nitrobacteraceae</taxon>
        <taxon>Nitrobacter</taxon>
    </lineage>
</organism>
<accession>Q1QI91</accession>